<evidence type="ECO:0000256" key="1">
    <source>
        <dbReference type="SAM" id="MobiDB-lite"/>
    </source>
</evidence>
<evidence type="ECO:0000313" key="3">
    <source>
        <dbReference type="EMBL" id="XDI07249.1"/>
    </source>
</evidence>
<gene>
    <name evidence="3" type="ORF">ABFY20_09150</name>
</gene>
<dbReference type="AlphaFoldDB" id="A0AB39BL66"/>
<feature type="region of interest" description="Disordered" evidence="1">
    <location>
        <begin position="1"/>
        <end position="61"/>
    </location>
</feature>
<proteinExistence type="predicted"/>
<feature type="compositionally biased region" description="Basic and acidic residues" evidence="1">
    <location>
        <begin position="1"/>
        <end position="16"/>
    </location>
</feature>
<organism evidence="3">
    <name type="scientific">Herbiconiux sp. A18JL235</name>
    <dbReference type="NCBI Taxonomy" id="3152363"/>
    <lineage>
        <taxon>Bacteria</taxon>
        <taxon>Bacillati</taxon>
        <taxon>Actinomycetota</taxon>
        <taxon>Actinomycetes</taxon>
        <taxon>Micrococcales</taxon>
        <taxon>Microbacteriaceae</taxon>
        <taxon>Herbiconiux</taxon>
    </lineage>
</organism>
<keyword evidence="2" id="KW-1133">Transmembrane helix</keyword>
<evidence type="ECO:0000256" key="2">
    <source>
        <dbReference type="SAM" id="Phobius"/>
    </source>
</evidence>
<keyword evidence="2" id="KW-0812">Transmembrane</keyword>
<feature type="transmembrane region" description="Helical" evidence="2">
    <location>
        <begin position="116"/>
        <end position="139"/>
    </location>
</feature>
<dbReference type="EMBL" id="CP162511">
    <property type="protein sequence ID" value="XDI07249.1"/>
    <property type="molecule type" value="Genomic_DNA"/>
</dbReference>
<name>A0AB39BL66_9MICO</name>
<keyword evidence="2" id="KW-0472">Membrane</keyword>
<protein>
    <submittedName>
        <fullName evidence="3">Uncharacterized protein</fullName>
    </submittedName>
</protein>
<reference evidence="3" key="1">
    <citation type="submission" date="2024-05" db="EMBL/GenBank/DDBJ databases">
        <title>Herbiconiux sp. A18JL235.</title>
        <authorList>
            <person name="Zhang G."/>
        </authorList>
    </citation>
    <scope>NUCLEOTIDE SEQUENCE</scope>
    <source>
        <strain evidence="3">A18JL235</strain>
    </source>
</reference>
<dbReference type="RefSeq" id="WP_368499626.1">
    <property type="nucleotide sequence ID" value="NZ_CP162511.1"/>
</dbReference>
<accession>A0AB39BL66</accession>
<feature type="transmembrane region" description="Helical" evidence="2">
    <location>
        <begin position="74"/>
        <end position="96"/>
    </location>
</feature>
<sequence length="146" mass="15765">MRDSTPERTYDSRFDRAFQPGFEEPDPFAASSGSDQIDTDAASLFDDSGLTGDEGASEGRGAGFLRPRRLVDGFVVALWVVGAALVVGGIVVLTALNEAIYSSSGFTQNYPMLMMMFQLSPWLTLLGLATLIGTVFLLATRWDARS</sequence>